<feature type="region of interest" description="Disordered" evidence="2">
    <location>
        <begin position="1"/>
        <end position="69"/>
    </location>
</feature>
<keyword evidence="1" id="KW-0175">Coiled coil</keyword>
<sequence length="654" mass="74905">MQRRSARLPQQPPKNLAEDEFYPEDEELDKEEEGGATPVKKPQNKKRKTQDGNADGQPQPKKPRGKRGILKRMVEMPLDLLFEIFGRLEPVDLLHLARTTKDLRALLMNRSASSIWKAARANIPGLPECPQDLSEPQYADLLFGKNCEICDRNVTSSMHHVWSARLRICTKCVEQSSRFQREDYRSSARGYPSQLEPPILTIIGRRRGALYFDSVIDSTWKAEYSSATDKSKWLKDKLQERKAIDDHAKACSIWFQKLQKLRQQEKESIIDDRKAAVVRHIEKLGWADELSKIGPGDIKIEDNPIIVKACKKNITQQVLSDLEETLNSLMEQRKQARLELRRKTLLKRRLRALRDVLRTYISTLPANSLHPSTGELFRMPDIRGMVYDEESHESLEPVLAMLPQLTVQWQADIKGQLLSLIKTARPDYTFDPDTVFNLATTFFICSSCGSSVCLRYPEVLMHKCATNLGYQSISDQNSEAYYLGDAVSEIFWNATGRIKYQQEYVKSMAEIVQMAGFDPATTSTAEMNSANPIFECIGCNDDSVGRATFSWLQAAVHSQESHYTKKLQLELMEEEQAVIVRLRLEEEMERYRARSYNGMVCVHCKRPGGVRDLKGHVKKEHGKSKVTKEDIIPSIDFKSEVSSFRLWPPRDDDE</sequence>
<comment type="caution">
    <text evidence="4">The sequence shown here is derived from an EMBL/GenBank/DDBJ whole genome shotgun (WGS) entry which is preliminary data.</text>
</comment>
<organism evidence="4 5">
    <name type="scientific">Gymnopilus junonius</name>
    <name type="common">Spectacular rustgill mushroom</name>
    <name type="synonym">Gymnopilus spectabilis subsp. junonius</name>
    <dbReference type="NCBI Taxonomy" id="109634"/>
    <lineage>
        <taxon>Eukaryota</taxon>
        <taxon>Fungi</taxon>
        <taxon>Dikarya</taxon>
        <taxon>Basidiomycota</taxon>
        <taxon>Agaricomycotina</taxon>
        <taxon>Agaricomycetes</taxon>
        <taxon>Agaricomycetidae</taxon>
        <taxon>Agaricales</taxon>
        <taxon>Agaricineae</taxon>
        <taxon>Hymenogastraceae</taxon>
        <taxon>Gymnopilus</taxon>
    </lineage>
</organism>
<feature type="compositionally biased region" description="Acidic residues" evidence="2">
    <location>
        <begin position="18"/>
        <end position="34"/>
    </location>
</feature>
<evidence type="ECO:0000313" key="4">
    <source>
        <dbReference type="EMBL" id="KAF8881929.1"/>
    </source>
</evidence>
<evidence type="ECO:0000256" key="1">
    <source>
        <dbReference type="SAM" id="Coils"/>
    </source>
</evidence>
<feature type="coiled-coil region" evidence="1">
    <location>
        <begin position="312"/>
        <end position="346"/>
    </location>
</feature>
<name>A0A9P5TIY9_GYMJU</name>
<dbReference type="Proteomes" id="UP000724874">
    <property type="component" value="Unassembled WGS sequence"/>
</dbReference>
<reference evidence="4" key="1">
    <citation type="submission" date="2020-11" db="EMBL/GenBank/DDBJ databases">
        <authorList>
            <consortium name="DOE Joint Genome Institute"/>
            <person name="Ahrendt S."/>
            <person name="Riley R."/>
            <person name="Andreopoulos W."/>
            <person name="LaButti K."/>
            <person name="Pangilinan J."/>
            <person name="Ruiz-duenas F.J."/>
            <person name="Barrasa J.M."/>
            <person name="Sanchez-Garcia M."/>
            <person name="Camarero S."/>
            <person name="Miyauchi S."/>
            <person name="Serrano A."/>
            <person name="Linde D."/>
            <person name="Babiker R."/>
            <person name="Drula E."/>
            <person name="Ayuso-Fernandez I."/>
            <person name="Pacheco R."/>
            <person name="Padilla G."/>
            <person name="Ferreira P."/>
            <person name="Barriuso J."/>
            <person name="Kellner H."/>
            <person name="Castanera R."/>
            <person name="Alfaro M."/>
            <person name="Ramirez L."/>
            <person name="Pisabarro A.G."/>
            <person name="Kuo A."/>
            <person name="Tritt A."/>
            <person name="Lipzen A."/>
            <person name="He G."/>
            <person name="Yan M."/>
            <person name="Ng V."/>
            <person name="Cullen D."/>
            <person name="Martin F."/>
            <person name="Rosso M.-N."/>
            <person name="Henrissat B."/>
            <person name="Hibbett D."/>
            <person name="Martinez A.T."/>
            <person name="Grigoriev I.V."/>
        </authorList>
    </citation>
    <scope>NUCLEOTIDE SEQUENCE</scope>
    <source>
        <strain evidence="4">AH 44721</strain>
    </source>
</reference>
<keyword evidence="5" id="KW-1185">Reference proteome</keyword>
<dbReference type="Pfam" id="PF00646">
    <property type="entry name" value="F-box"/>
    <property type="match status" value="1"/>
</dbReference>
<dbReference type="PROSITE" id="PS50181">
    <property type="entry name" value="FBOX"/>
    <property type="match status" value="1"/>
</dbReference>
<dbReference type="CDD" id="cd09917">
    <property type="entry name" value="F-box_SF"/>
    <property type="match status" value="1"/>
</dbReference>
<dbReference type="EMBL" id="JADNYJ010000127">
    <property type="protein sequence ID" value="KAF8881929.1"/>
    <property type="molecule type" value="Genomic_DNA"/>
</dbReference>
<proteinExistence type="predicted"/>
<evidence type="ECO:0000256" key="2">
    <source>
        <dbReference type="SAM" id="MobiDB-lite"/>
    </source>
</evidence>
<dbReference type="InterPro" id="IPR036047">
    <property type="entry name" value="F-box-like_dom_sf"/>
</dbReference>
<gene>
    <name evidence="4" type="ORF">CPB84DRAFT_1791318</name>
</gene>
<evidence type="ECO:0000313" key="5">
    <source>
        <dbReference type="Proteomes" id="UP000724874"/>
    </source>
</evidence>
<dbReference type="SUPFAM" id="SSF81383">
    <property type="entry name" value="F-box domain"/>
    <property type="match status" value="1"/>
</dbReference>
<dbReference type="SMART" id="SM00256">
    <property type="entry name" value="FBOX"/>
    <property type="match status" value="1"/>
</dbReference>
<dbReference type="InterPro" id="IPR001810">
    <property type="entry name" value="F-box_dom"/>
</dbReference>
<accession>A0A9P5TIY9</accession>
<protein>
    <recommendedName>
        <fullName evidence="3">F-box domain-containing protein</fullName>
    </recommendedName>
</protein>
<evidence type="ECO:0000259" key="3">
    <source>
        <dbReference type="PROSITE" id="PS50181"/>
    </source>
</evidence>
<dbReference type="OrthoDB" id="2322499at2759"/>
<dbReference type="AlphaFoldDB" id="A0A9P5TIY9"/>
<feature type="domain" description="F-box" evidence="3">
    <location>
        <begin position="70"/>
        <end position="119"/>
    </location>
</feature>